<keyword evidence="3" id="KW-1185">Reference proteome</keyword>
<dbReference type="Gene3D" id="2.30.30.40">
    <property type="entry name" value="SH3 Domains"/>
    <property type="match status" value="1"/>
</dbReference>
<comment type="caution">
    <text evidence="2">The sequence shown here is derived from an EMBL/GenBank/DDBJ whole genome shotgun (WGS) entry which is preliminary data.</text>
</comment>
<accession>A0A540X0T2</accession>
<dbReference type="OrthoDB" id="5382471at2"/>
<proteinExistence type="predicted"/>
<feature type="domain" description="SH3b" evidence="1">
    <location>
        <begin position="39"/>
        <end position="105"/>
    </location>
</feature>
<sequence>MSGKGVGAMTMRTSAAGVALMLALLALGLPSLASAVAVGGSLYVKAKNTRVMESPSPTANAVVILQPGEQVKWEGADPKNKQWHKVKTAAGKKGFVFQSNLSTTAPNMELVVEDKGKRQVNPAGFVASGAAVKALSPGAVEYGNKKGGDHKQAVAQLQSLEKKAKDVSTADIAKHVKDAGLFPVVGAEATAKSGAAKSKSKGGT</sequence>
<evidence type="ECO:0000313" key="2">
    <source>
        <dbReference type="EMBL" id="TQF14869.1"/>
    </source>
</evidence>
<evidence type="ECO:0000259" key="1">
    <source>
        <dbReference type="PROSITE" id="PS51781"/>
    </source>
</evidence>
<gene>
    <name evidence="2" type="ORF">FJV41_16315</name>
</gene>
<dbReference type="AlphaFoldDB" id="A0A540X0T2"/>
<reference evidence="2 3" key="1">
    <citation type="submission" date="2019-06" db="EMBL/GenBank/DDBJ databases">
        <authorList>
            <person name="Livingstone P."/>
            <person name="Whitworth D."/>
        </authorList>
    </citation>
    <scope>NUCLEOTIDE SEQUENCE [LARGE SCALE GENOMIC DNA]</scope>
    <source>
        <strain evidence="2 3">AM401</strain>
    </source>
</reference>
<dbReference type="EMBL" id="VIFM01000056">
    <property type="protein sequence ID" value="TQF14869.1"/>
    <property type="molecule type" value="Genomic_DNA"/>
</dbReference>
<dbReference type="PROSITE" id="PS51781">
    <property type="entry name" value="SH3B"/>
    <property type="match status" value="1"/>
</dbReference>
<dbReference type="Proteomes" id="UP000315369">
    <property type="component" value="Unassembled WGS sequence"/>
</dbReference>
<dbReference type="InterPro" id="IPR003646">
    <property type="entry name" value="SH3-like_bac-type"/>
</dbReference>
<name>A0A540X0T2_9BACT</name>
<protein>
    <submittedName>
        <fullName evidence="2">SH3 domain-containing protein</fullName>
    </submittedName>
</protein>
<evidence type="ECO:0000313" key="3">
    <source>
        <dbReference type="Proteomes" id="UP000315369"/>
    </source>
</evidence>
<organism evidence="2 3">
    <name type="scientific">Myxococcus llanfairpwllgwyngyllgogerychwyrndrobwllllantysiliogogogochensis</name>
    <dbReference type="NCBI Taxonomy" id="2590453"/>
    <lineage>
        <taxon>Bacteria</taxon>
        <taxon>Pseudomonadati</taxon>
        <taxon>Myxococcota</taxon>
        <taxon>Myxococcia</taxon>
        <taxon>Myxococcales</taxon>
        <taxon>Cystobacterineae</taxon>
        <taxon>Myxococcaceae</taxon>
        <taxon>Myxococcus</taxon>
    </lineage>
</organism>